<dbReference type="EMBL" id="CABVLU010000001">
    <property type="protein sequence ID" value="VVT43758.1"/>
    <property type="molecule type" value="Genomic_DNA"/>
</dbReference>
<dbReference type="PROSITE" id="PS00137">
    <property type="entry name" value="SUBTILASE_HIS"/>
    <property type="match status" value="1"/>
</dbReference>
<dbReference type="InterPro" id="IPR000209">
    <property type="entry name" value="Peptidase_S8/S53_dom"/>
</dbReference>
<feature type="active site" description="Charge relay system" evidence="5">
    <location>
        <position position="274"/>
    </location>
</feature>
<sequence>MKLLILIYLASLATAATSTYIPLQLQQQQHQQYQQYQQHEKQQHYQNHNQQKHQQPHQHYQQIQRQSPAPLLTVARPPKYYTDEDPLVAHSYIVVFNTSALETIPANEINNMVQAHLTWVTCARELHMASLDMTSPHSNHEDDFQQQLLSSSSSSSYSSSSSSSLSSYRHMFTKPLRPFSIHNNTFLGYTGYLPPETLAMVRSSTTVGDGGNQKLPILYIEPNARVFASKLVTQTYAPWGLARISNREQLTASTFSKYRYDDRGGAGVTAYVVDSGIYVEHDDFEGRAEWGVVTVEEGNNDNNDNNGHDGGRNKGASEGSFDESPKYSSGLVYQDLNGHGTHCAGIIAGKSYGVAKKTRLVAVKVLAADGSGSIESVLRGLEWVVNDHANQTAPAPSPSPAFVKFTKASGDGNNDSNDSNDNNNNNNNNNSRERGSIVNLSLGCGYSPSLNAAVAAVAAAGLHAVVSAGNDNDDACGYSPASSQAALTVGASTFEDTRAWFSNEGSCVDLFAPGTDVWSDFIGAPDAAARRSGTSMAAPYVGGLMAYFLALQPLEEDDGNGNVRTVVPVTPAQMRENVRRFATHNALYGVANGTSNLLAYNGGGMRDLDDFWRE</sequence>
<keyword evidence="2 5" id="KW-0645">Protease</keyword>
<feature type="region of interest" description="Disordered" evidence="6">
    <location>
        <begin position="34"/>
        <end position="65"/>
    </location>
</feature>
<dbReference type="Pfam" id="PF00082">
    <property type="entry name" value="Peptidase_S8"/>
    <property type="match status" value="2"/>
</dbReference>
<dbReference type="InterPro" id="IPR023827">
    <property type="entry name" value="Peptidase_S8_Asp-AS"/>
</dbReference>
<dbReference type="PRINTS" id="PR00723">
    <property type="entry name" value="SUBTILISIN"/>
</dbReference>
<evidence type="ECO:0000256" key="1">
    <source>
        <dbReference type="ARBA" id="ARBA00011073"/>
    </source>
</evidence>
<keyword evidence="3 5" id="KW-0378">Hydrolase</keyword>
<organism evidence="9 10">
    <name type="scientific">Magnusiomyces paraingens</name>
    <dbReference type="NCBI Taxonomy" id="2606893"/>
    <lineage>
        <taxon>Eukaryota</taxon>
        <taxon>Fungi</taxon>
        <taxon>Dikarya</taxon>
        <taxon>Ascomycota</taxon>
        <taxon>Saccharomycotina</taxon>
        <taxon>Dipodascomycetes</taxon>
        <taxon>Dipodascales</taxon>
        <taxon>Dipodascaceae</taxon>
        <taxon>Magnusiomyces</taxon>
    </lineage>
</organism>
<dbReference type="GO" id="GO:0004252">
    <property type="term" value="F:serine-type endopeptidase activity"/>
    <property type="evidence" value="ECO:0007669"/>
    <property type="project" value="UniProtKB-UniRule"/>
</dbReference>
<evidence type="ECO:0000313" key="9">
    <source>
        <dbReference type="EMBL" id="VVT43758.1"/>
    </source>
</evidence>
<name>A0A5E8AYC6_9ASCO</name>
<feature type="signal peptide" evidence="7">
    <location>
        <begin position="1"/>
        <end position="18"/>
    </location>
</feature>
<feature type="compositionally biased region" description="Low complexity" evidence="6">
    <location>
        <begin position="148"/>
        <end position="160"/>
    </location>
</feature>
<keyword evidence="7" id="KW-0732">Signal</keyword>
<feature type="domain" description="Peptidase S8/S53" evidence="8">
    <location>
        <begin position="412"/>
        <end position="580"/>
    </location>
</feature>
<dbReference type="GO" id="GO:0006508">
    <property type="term" value="P:proteolysis"/>
    <property type="evidence" value="ECO:0007669"/>
    <property type="project" value="UniProtKB-KW"/>
</dbReference>
<dbReference type="InterPro" id="IPR036852">
    <property type="entry name" value="Peptidase_S8/S53_dom_sf"/>
</dbReference>
<dbReference type="SUPFAM" id="SSF52743">
    <property type="entry name" value="Subtilisin-like"/>
    <property type="match status" value="1"/>
</dbReference>
<dbReference type="InterPro" id="IPR022398">
    <property type="entry name" value="Peptidase_S8_His-AS"/>
</dbReference>
<feature type="domain" description="Peptidase S8/S53" evidence="8">
    <location>
        <begin position="265"/>
        <end position="389"/>
    </location>
</feature>
<evidence type="ECO:0000256" key="7">
    <source>
        <dbReference type="SAM" id="SignalP"/>
    </source>
</evidence>
<feature type="active site" description="Charge relay system" evidence="5">
    <location>
        <position position="339"/>
    </location>
</feature>
<feature type="compositionally biased region" description="Low complexity" evidence="6">
    <location>
        <begin position="409"/>
        <end position="430"/>
    </location>
</feature>
<feature type="region of interest" description="Disordered" evidence="6">
    <location>
        <begin position="133"/>
        <end position="160"/>
    </location>
</feature>
<dbReference type="GeneID" id="43578957"/>
<evidence type="ECO:0000256" key="3">
    <source>
        <dbReference type="ARBA" id="ARBA00022801"/>
    </source>
</evidence>
<dbReference type="RefSeq" id="XP_031850748.1">
    <property type="nucleotide sequence ID" value="XM_031994857.1"/>
</dbReference>
<dbReference type="Proteomes" id="UP000398389">
    <property type="component" value="Unassembled WGS sequence"/>
</dbReference>
<dbReference type="OrthoDB" id="206201at2759"/>
<evidence type="ECO:0000256" key="2">
    <source>
        <dbReference type="ARBA" id="ARBA00022670"/>
    </source>
</evidence>
<evidence type="ECO:0000256" key="5">
    <source>
        <dbReference type="PROSITE-ProRule" id="PRU01240"/>
    </source>
</evidence>
<reference evidence="9 10" key="1">
    <citation type="submission" date="2019-09" db="EMBL/GenBank/DDBJ databases">
        <authorList>
            <person name="Brejova B."/>
        </authorList>
    </citation>
    <scope>NUCLEOTIDE SEQUENCE [LARGE SCALE GENOMIC DNA]</scope>
</reference>
<feature type="region of interest" description="Disordered" evidence="6">
    <location>
        <begin position="296"/>
        <end position="326"/>
    </location>
</feature>
<keyword evidence="4 5" id="KW-0720">Serine protease</keyword>
<dbReference type="InterPro" id="IPR034193">
    <property type="entry name" value="PCSK9_ProteinaseK-like"/>
</dbReference>
<protein>
    <recommendedName>
        <fullName evidence="8">Peptidase S8/S53 domain-containing protein</fullName>
    </recommendedName>
</protein>
<evidence type="ECO:0000256" key="6">
    <source>
        <dbReference type="SAM" id="MobiDB-lite"/>
    </source>
</evidence>
<dbReference type="InterPro" id="IPR050131">
    <property type="entry name" value="Peptidase_S8_subtilisin-like"/>
</dbReference>
<dbReference type="Gene3D" id="3.40.50.200">
    <property type="entry name" value="Peptidase S8/S53 domain"/>
    <property type="match status" value="1"/>
</dbReference>
<evidence type="ECO:0000313" key="10">
    <source>
        <dbReference type="Proteomes" id="UP000398389"/>
    </source>
</evidence>
<dbReference type="PANTHER" id="PTHR43806:SF11">
    <property type="entry name" value="CEREVISIN-RELATED"/>
    <property type="match status" value="1"/>
</dbReference>
<dbReference type="PANTHER" id="PTHR43806">
    <property type="entry name" value="PEPTIDASE S8"/>
    <property type="match status" value="1"/>
</dbReference>
<dbReference type="CDD" id="cd04077">
    <property type="entry name" value="Peptidases_S8_PCSK9_ProteinaseK_like"/>
    <property type="match status" value="1"/>
</dbReference>
<evidence type="ECO:0000259" key="8">
    <source>
        <dbReference type="Pfam" id="PF00082"/>
    </source>
</evidence>
<feature type="chain" id="PRO_5023017813" description="Peptidase S8/S53 domain-containing protein" evidence="7">
    <location>
        <begin position="19"/>
        <end position="614"/>
    </location>
</feature>
<feature type="active site" description="Charge relay system" evidence="5">
    <location>
        <position position="535"/>
    </location>
</feature>
<dbReference type="InterPro" id="IPR015500">
    <property type="entry name" value="Peptidase_S8_subtilisin-rel"/>
</dbReference>
<gene>
    <name evidence="9" type="ORF">SAPINGB_P000133</name>
</gene>
<feature type="region of interest" description="Disordered" evidence="6">
    <location>
        <begin position="391"/>
        <end position="434"/>
    </location>
</feature>
<comment type="similarity">
    <text evidence="1 5">Belongs to the peptidase S8 family.</text>
</comment>
<dbReference type="AlphaFoldDB" id="A0A5E8AYC6"/>
<dbReference type="PROSITE" id="PS00136">
    <property type="entry name" value="SUBTILASE_ASP"/>
    <property type="match status" value="1"/>
</dbReference>
<evidence type="ECO:0000256" key="4">
    <source>
        <dbReference type="ARBA" id="ARBA00022825"/>
    </source>
</evidence>
<dbReference type="PROSITE" id="PS51892">
    <property type="entry name" value="SUBTILASE"/>
    <property type="match status" value="1"/>
</dbReference>
<accession>A0A5E8AYC6</accession>
<keyword evidence="10" id="KW-1185">Reference proteome</keyword>
<proteinExistence type="inferred from homology"/>